<reference evidence="2" key="1">
    <citation type="submission" date="2019-08" db="EMBL/GenBank/DDBJ databases">
        <authorList>
            <person name="Kucharzyk K."/>
            <person name="Murdoch R.W."/>
            <person name="Higgins S."/>
            <person name="Loffler F."/>
        </authorList>
    </citation>
    <scope>NUCLEOTIDE SEQUENCE</scope>
</reference>
<sequence>MDFEFIGLILLFSIIAIALFMEVYKKKFRKNQANDREIYFVASLVSLVATASCYFGIPLPGKIWSLFIYFFFVYTAQFFVDMKVVKSIVKWYAKKKGVTLEGYDFNE</sequence>
<keyword evidence="1" id="KW-1133">Transmembrane helix</keyword>
<organism evidence="2">
    <name type="scientific">bioreactor metagenome</name>
    <dbReference type="NCBI Taxonomy" id="1076179"/>
    <lineage>
        <taxon>unclassified sequences</taxon>
        <taxon>metagenomes</taxon>
        <taxon>ecological metagenomes</taxon>
    </lineage>
</organism>
<feature type="transmembrane region" description="Helical" evidence="1">
    <location>
        <begin position="6"/>
        <end position="24"/>
    </location>
</feature>
<protein>
    <submittedName>
        <fullName evidence="2">Uncharacterized protein</fullName>
    </submittedName>
</protein>
<feature type="transmembrane region" description="Helical" evidence="1">
    <location>
        <begin position="63"/>
        <end position="80"/>
    </location>
</feature>
<feature type="transmembrane region" description="Helical" evidence="1">
    <location>
        <begin position="36"/>
        <end position="57"/>
    </location>
</feature>
<accession>A0A645F5S9</accession>
<dbReference type="EMBL" id="VSSQ01054870">
    <property type="protein sequence ID" value="MPN08779.1"/>
    <property type="molecule type" value="Genomic_DNA"/>
</dbReference>
<proteinExistence type="predicted"/>
<dbReference type="AlphaFoldDB" id="A0A645F5S9"/>
<comment type="caution">
    <text evidence="2">The sequence shown here is derived from an EMBL/GenBank/DDBJ whole genome shotgun (WGS) entry which is preliminary data.</text>
</comment>
<gene>
    <name evidence="2" type="ORF">SDC9_156064</name>
</gene>
<keyword evidence="1" id="KW-0812">Transmembrane</keyword>
<evidence type="ECO:0000313" key="2">
    <source>
        <dbReference type="EMBL" id="MPN08779.1"/>
    </source>
</evidence>
<evidence type="ECO:0000256" key="1">
    <source>
        <dbReference type="SAM" id="Phobius"/>
    </source>
</evidence>
<name>A0A645F5S9_9ZZZZ</name>
<keyword evidence="1" id="KW-0472">Membrane</keyword>